<evidence type="ECO:0000256" key="3">
    <source>
        <dbReference type="ARBA" id="ARBA00022679"/>
    </source>
</evidence>
<dbReference type="Gene3D" id="1.10.510.10">
    <property type="entry name" value="Transferase(Phosphotransferase) domain 1"/>
    <property type="match status" value="2"/>
</dbReference>
<evidence type="ECO:0000256" key="16">
    <source>
        <dbReference type="PROSITE-ProRule" id="PRU10141"/>
    </source>
</evidence>
<dbReference type="PROSITE" id="PS00108">
    <property type="entry name" value="PROTEIN_KINASE_ST"/>
    <property type="match status" value="1"/>
</dbReference>
<keyword evidence="22" id="KW-1185">Reference proteome</keyword>
<dbReference type="PROSITE" id="PS00107">
    <property type="entry name" value="PROTEIN_KINASE_ATP"/>
    <property type="match status" value="1"/>
</dbReference>
<protein>
    <recommendedName>
        <fullName evidence="2">non-specific serine/threonine protein kinase</fullName>
        <ecNumber evidence="2">2.7.11.1</ecNumber>
    </recommendedName>
</protein>
<keyword evidence="7" id="KW-0418">Kinase</keyword>
<dbReference type="PROSITE" id="PS50011">
    <property type="entry name" value="PROTEIN_KINASE_DOM"/>
    <property type="match status" value="1"/>
</dbReference>
<dbReference type="Proteomes" id="UP001291926">
    <property type="component" value="Unassembled WGS sequence"/>
</dbReference>
<dbReference type="Gene3D" id="2.90.10.10">
    <property type="entry name" value="Bulb-type lectin domain"/>
    <property type="match status" value="1"/>
</dbReference>
<evidence type="ECO:0000256" key="1">
    <source>
        <dbReference type="ARBA" id="ARBA00004167"/>
    </source>
</evidence>
<dbReference type="EMBL" id="JAYDYQ010002688">
    <property type="protein sequence ID" value="KAK4478301.1"/>
    <property type="molecule type" value="Genomic_DNA"/>
</dbReference>
<dbReference type="PANTHER" id="PTHR47974">
    <property type="entry name" value="OS07G0415500 PROTEIN"/>
    <property type="match status" value="1"/>
</dbReference>
<dbReference type="SMART" id="SM00220">
    <property type="entry name" value="S_TKc"/>
    <property type="match status" value="1"/>
</dbReference>
<gene>
    <name evidence="21" type="ORF">RD792_017590</name>
</gene>
<evidence type="ECO:0000256" key="9">
    <source>
        <dbReference type="ARBA" id="ARBA00022989"/>
    </source>
</evidence>
<dbReference type="Pfam" id="PF00069">
    <property type="entry name" value="Pkinase"/>
    <property type="match status" value="1"/>
</dbReference>
<evidence type="ECO:0000256" key="2">
    <source>
        <dbReference type="ARBA" id="ARBA00012513"/>
    </source>
</evidence>
<dbReference type="Pfam" id="PF01453">
    <property type="entry name" value="B_lectin"/>
    <property type="match status" value="1"/>
</dbReference>
<evidence type="ECO:0000259" key="18">
    <source>
        <dbReference type="PROSITE" id="PS50026"/>
    </source>
</evidence>
<sequence>MANRDQPVNGRNTMLSLLDSGNLVLIDGGEFIVWNSGTESSSVQLQLHDNGNLVLKETNGVGIIWQSFDSPTNTLLPQQLLTRKAILISSRSLTNYTSGFYKLYFDNDNILRLLYDDGVEITSVFWPTPWLASWEARRDTYNNSRIAMLDLLGNSSTLEKGKLKIWTVTWQISLQPCKTHGICGANGLCTYVPESGPRCDCLPGYKMKDSMDWSQGCVPDNFKLFSCEERNDSTSYFVQLNHVEFYGYDIGIGYYKNYTLEECKRLCLSHCDCKGFQFKFEWDTGYYSCFPKRLLFNGYQSIDFKDWMHIRLPKTKSVAAKKEFHHHLQCTNGFTQMIKRTYKKKQDSTWLKPLGWCSGVIGAFEVICWLVFMYKTRQRSSTTSDYLQVAATGFRRFTYAELKKASRNFSEEIGRGGSGVVYKGKLSDERIAAIKCLNEAKQGEAEFLAEVSTIGRLNHGYLIDRWGYCAQGKHRLLVYEYLENGSLAENLYSNKLDWNQRFDIALGTAKGLAYLHEECLEWVLHCDVKPQNILLDSNYQPKVADFGLSKILKKWNGGYFMGTGTSPNGQFNSELNYDHLGDEQKRIVNWIRNKMHEDERPLSCIEKIVGTSMEGGEIDVKKLENLVKVALQCAEENKDARPTMRQVVDMLLRQDI</sequence>
<comment type="subcellular location">
    <subcellularLocation>
        <location evidence="1">Membrane</location>
        <topology evidence="1">Single-pass membrane protein</topology>
    </subcellularLocation>
</comment>
<dbReference type="InterPro" id="IPR001480">
    <property type="entry name" value="Bulb-type_lectin_dom"/>
</dbReference>
<name>A0ABR0CP59_9LAMI</name>
<dbReference type="PROSITE" id="PS50948">
    <property type="entry name" value="PAN"/>
    <property type="match status" value="1"/>
</dbReference>
<feature type="domain" description="Protein kinase" evidence="17">
    <location>
        <begin position="407"/>
        <end position="656"/>
    </location>
</feature>
<evidence type="ECO:0000259" key="20">
    <source>
        <dbReference type="PROSITE" id="PS50948"/>
    </source>
</evidence>
<comment type="catalytic activity">
    <reaction evidence="14">
        <text>L-seryl-[protein] + ATP = O-phospho-L-seryl-[protein] + ADP + H(+)</text>
        <dbReference type="Rhea" id="RHEA:17989"/>
        <dbReference type="Rhea" id="RHEA-COMP:9863"/>
        <dbReference type="Rhea" id="RHEA-COMP:11604"/>
        <dbReference type="ChEBI" id="CHEBI:15378"/>
        <dbReference type="ChEBI" id="CHEBI:29999"/>
        <dbReference type="ChEBI" id="CHEBI:30616"/>
        <dbReference type="ChEBI" id="CHEBI:83421"/>
        <dbReference type="ChEBI" id="CHEBI:456216"/>
        <dbReference type="EC" id="2.7.11.1"/>
    </reaction>
</comment>
<keyword evidence="4" id="KW-0812">Transmembrane</keyword>
<evidence type="ECO:0000256" key="13">
    <source>
        <dbReference type="ARBA" id="ARBA00047899"/>
    </source>
</evidence>
<dbReference type="EC" id="2.7.11.1" evidence="2"/>
<comment type="catalytic activity">
    <reaction evidence="13">
        <text>L-threonyl-[protein] + ATP = O-phospho-L-threonyl-[protein] + ADP + H(+)</text>
        <dbReference type="Rhea" id="RHEA:46608"/>
        <dbReference type="Rhea" id="RHEA-COMP:11060"/>
        <dbReference type="Rhea" id="RHEA-COMP:11605"/>
        <dbReference type="ChEBI" id="CHEBI:15378"/>
        <dbReference type="ChEBI" id="CHEBI:30013"/>
        <dbReference type="ChEBI" id="CHEBI:30616"/>
        <dbReference type="ChEBI" id="CHEBI:61977"/>
        <dbReference type="ChEBI" id="CHEBI:456216"/>
        <dbReference type="EC" id="2.7.11.1"/>
    </reaction>
</comment>
<dbReference type="PANTHER" id="PTHR47974:SF3">
    <property type="entry name" value="RECEPTOR-LIKE SERINE_THREONINE-PROTEIN KINASE"/>
    <property type="match status" value="1"/>
</dbReference>
<dbReference type="InterPro" id="IPR000719">
    <property type="entry name" value="Prot_kinase_dom"/>
</dbReference>
<keyword evidence="11" id="KW-1015">Disulfide bond</keyword>
<dbReference type="InterPro" id="IPR000858">
    <property type="entry name" value="S_locus_glycoprot_dom"/>
</dbReference>
<dbReference type="Gene3D" id="3.30.200.20">
    <property type="entry name" value="Phosphorylase Kinase, domain 1"/>
    <property type="match status" value="1"/>
</dbReference>
<evidence type="ECO:0000256" key="6">
    <source>
        <dbReference type="ARBA" id="ARBA00022741"/>
    </source>
</evidence>
<feature type="domain" description="EGF-like" evidence="18">
    <location>
        <begin position="173"/>
        <end position="211"/>
    </location>
</feature>
<evidence type="ECO:0000313" key="21">
    <source>
        <dbReference type="EMBL" id="KAK4478301.1"/>
    </source>
</evidence>
<evidence type="ECO:0000256" key="5">
    <source>
        <dbReference type="ARBA" id="ARBA00022729"/>
    </source>
</evidence>
<dbReference type="InterPro" id="IPR008271">
    <property type="entry name" value="Ser/Thr_kinase_AS"/>
</dbReference>
<dbReference type="SUPFAM" id="SSF51110">
    <property type="entry name" value="alpha-D-mannose-specific plant lectins"/>
    <property type="match status" value="1"/>
</dbReference>
<evidence type="ECO:0000256" key="7">
    <source>
        <dbReference type="ARBA" id="ARBA00022777"/>
    </source>
</evidence>
<evidence type="ECO:0000256" key="10">
    <source>
        <dbReference type="ARBA" id="ARBA00023136"/>
    </source>
</evidence>
<feature type="domain" description="Apple" evidence="20">
    <location>
        <begin position="227"/>
        <end position="309"/>
    </location>
</feature>
<evidence type="ECO:0000256" key="11">
    <source>
        <dbReference type="ARBA" id="ARBA00023157"/>
    </source>
</evidence>
<organism evidence="21 22">
    <name type="scientific">Penstemon davidsonii</name>
    <dbReference type="NCBI Taxonomy" id="160366"/>
    <lineage>
        <taxon>Eukaryota</taxon>
        <taxon>Viridiplantae</taxon>
        <taxon>Streptophyta</taxon>
        <taxon>Embryophyta</taxon>
        <taxon>Tracheophyta</taxon>
        <taxon>Spermatophyta</taxon>
        <taxon>Magnoliopsida</taxon>
        <taxon>eudicotyledons</taxon>
        <taxon>Gunneridae</taxon>
        <taxon>Pentapetalae</taxon>
        <taxon>asterids</taxon>
        <taxon>lamiids</taxon>
        <taxon>Lamiales</taxon>
        <taxon>Plantaginaceae</taxon>
        <taxon>Cheloneae</taxon>
        <taxon>Penstemon</taxon>
    </lineage>
</organism>
<evidence type="ECO:0000313" key="22">
    <source>
        <dbReference type="Proteomes" id="UP001291926"/>
    </source>
</evidence>
<accession>A0ABR0CP59</accession>
<evidence type="ECO:0000256" key="14">
    <source>
        <dbReference type="ARBA" id="ARBA00048679"/>
    </source>
</evidence>
<comment type="caution">
    <text evidence="21">The sequence shown here is derived from an EMBL/GenBank/DDBJ whole genome shotgun (WGS) entry which is preliminary data.</text>
</comment>
<dbReference type="PROSITE" id="PS50026">
    <property type="entry name" value="EGF_3"/>
    <property type="match status" value="1"/>
</dbReference>
<keyword evidence="10" id="KW-0472">Membrane</keyword>
<evidence type="ECO:0000259" key="19">
    <source>
        <dbReference type="PROSITE" id="PS50927"/>
    </source>
</evidence>
<evidence type="ECO:0000259" key="17">
    <source>
        <dbReference type="PROSITE" id="PS50011"/>
    </source>
</evidence>
<keyword evidence="3" id="KW-0808">Transferase</keyword>
<evidence type="ECO:0000256" key="15">
    <source>
        <dbReference type="PROSITE-ProRule" id="PRU00076"/>
    </source>
</evidence>
<dbReference type="CDD" id="cd00053">
    <property type="entry name" value="EGF"/>
    <property type="match status" value="1"/>
</dbReference>
<dbReference type="SUPFAM" id="SSF56112">
    <property type="entry name" value="Protein kinase-like (PK-like)"/>
    <property type="match status" value="1"/>
</dbReference>
<keyword evidence="6 16" id="KW-0547">Nucleotide-binding</keyword>
<dbReference type="InterPro" id="IPR000742">
    <property type="entry name" value="EGF"/>
</dbReference>
<dbReference type="PROSITE" id="PS50927">
    <property type="entry name" value="BULB_LECTIN"/>
    <property type="match status" value="1"/>
</dbReference>
<evidence type="ECO:0000256" key="12">
    <source>
        <dbReference type="ARBA" id="ARBA00023180"/>
    </source>
</evidence>
<keyword evidence="5" id="KW-0732">Signal</keyword>
<dbReference type="InterPro" id="IPR017441">
    <property type="entry name" value="Protein_kinase_ATP_BS"/>
</dbReference>
<proteinExistence type="predicted"/>
<feature type="domain" description="Bulb-type lectin" evidence="19">
    <location>
        <begin position="1"/>
        <end position="68"/>
    </location>
</feature>
<dbReference type="Pfam" id="PF00954">
    <property type="entry name" value="S_locus_glycop"/>
    <property type="match status" value="1"/>
</dbReference>
<reference evidence="21 22" key="1">
    <citation type="journal article" date="2023" name="bioRxiv">
        <title>Genome report: Whole genome sequence and annotation of Penstemon davidsonii.</title>
        <authorList>
            <person name="Ostevik K.L."/>
            <person name="Alabady M."/>
            <person name="Zhang M."/>
            <person name="Rausher M.D."/>
        </authorList>
    </citation>
    <scope>NUCLEOTIDE SEQUENCE [LARGE SCALE GENOMIC DNA]</scope>
    <source>
        <strain evidence="21">DNT005</strain>
        <tissue evidence="21">Whole leaf</tissue>
    </source>
</reference>
<keyword evidence="12" id="KW-0325">Glycoprotein</keyword>
<keyword evidence="15" id="KW-0245">EGF-like domain</keyword>
<dbReference type="InterPro" id="IPR011009">
    <property type="entry name" value="Kinase-like_dom_sf"/>
</dbReference>
<dbReference type="InterPro" id="IPR036426">
    <property type="entry name" value="Bulb-type_lectin_dom_sf"/>
</dbReference>
<keyword evidence="8 16" id="KW-0067">ATP-binding</keyword>
<evidence type="ECO:0000256" key="8">
    <source>
        <dbReference type="ARBA" id="ARBA00022840"/>
    </source>
</evidence>
<keyword evidence="9" id="KW-1133">Transmembrane helix</keyword>
<comment type="caution">
    <text evidence="15">Lacks conserved residue(s) required for the propagation of feature annotation.</text>
</comment>
<feature type="binding site" evidence="16">
    <location>
        <position position="435"/>
    </location>
    <ligand>
        <name>ATP</name>
        <dbReference type="ChEBI" id="CHEBI:30616"/>
    </ligand>
</feature>
<evidence type="ECO:0000256" key="4">
    <source>
        <dbReference type="ARBA" id="ARBA00022692"/>
    </source>
</evidence>
<dbReference type="InterPro" id="IPR003609">
    <property type="entry name" value="Pan_app"/>
</dbReference>